<gene>
    <name evidence="3" type="ORF">ACFQE1_13670</name>
</gene>
<dbReference type="SUPFAM" id="SSF54637">
    <property type="entry name" value="Thioesterase/thiol ester dehydrase-isomerase"/>
    <property type="match status" value="1"/>
</dbReference>
<evidence type="ECO:0000313" key="3">
    <source>
        <dbReference type="EMBL" id="MFC6725398.1"/>
    </source>
</evidence>
<sequence>MTLFYEDLTVGDVEEFGAYEVTEEEILAFASKYDPQYFHVDPERAREESIFGGLIASGWHTGAMTMRMVVDSQFGESATLGAKGIDEVRWHRPVRPGDVLSVRVEILDKESDRPDRGDVRVGTETRNDDGETVMTYESIVMYAKRAAVEGDEDGGTGRDDGEA</sequence>
<dbReference type="InterPro" id="IPR052342">
    <property type="entry name" value="MCH/BMMD"/>
</dbReference>
<dbReference type="CDD" id="cd03454">
    <property type="entry name" value="YdeM"/>
    <property type="match status" value="1"/>
</dbReference>
<dbReference type="PANTHER" id="PTHR43664:SF1">
    <property type="entry name" value="BETA-METHYLMALYL-COA DEHYDRATASE"/>
    <property type="match status" value="1"/>
</dbReference>
<feature type="domain" description="MaoC-like" evidence="2">
    <location>
        <begin position="18"/>
        <end position="124"/>
    </location>
</feature>
<evidence type="ECO:0000313" key="4">
    <source>
        <dbReference type="Proteomes" id="UP001596328"/>
    </source>
</evidence>
<dbReference type="EMBL" id="JBHSWU010000507">
    <property type="protein sequence ID" value="MFC6725398.1"/>
    <property type="molecule type" value="Genomic_DNA"/>
</dbReference>
<dbReference type="Proteomes" id="UP001596328">
    <property type="component" value="Unassembled WGS sequence"/>
</dbReference>
<proteinExistence type="predicted"/>
<comment type="caution">
    <text evidence="3">The sequence shown here is derived from an EMBL/GenBank/DDBJ whole genome shotgun (WGS) entry which is preliminary data.</text>
</comment>
<protein>
    <submittedName>
        <fullName evidence="3">MaoC family dehydratase</fullName>
    </submittedName>
</protein>
<evidence type="ECO:0000256" key="1">
    <source>
        <dbReference type="SAM" id="MobiDB-lite"/>
    </source>
</evidence>
<dbReference type="Pfam" id="PF01575">
    <property type="entry name" value="MaoC_dehydratas"/>
    <property type="match status" value="1"/>
</dbReference>
<evidence type="ECO:0000259" key="2">
    <source>
        <dbReference type="Pfam" id="PF01575"/>
    </source>
</evidence>
<dbReference type="PANTHER" id="PTHR43664">
    <property type="entry name" value="MONOAMINE OXIDASE-RELATED"/>
    <property type="match status" value="1"/>
</dbReference>
<organism evidence="3 4">
    <name type="scientific">Halobium palmae</name>
    <dbReference type="NCBI Taxonomy" id="1776492"/>
    <lineage>
        <taxon>Archaea</taxon>
        <taxon>Methanobacteriati</taxon>
        <taxon>Methanobacteriota</taxon>
        <taxon>Stenosarchaea group</taxon>
        <taxon>Halobacteria</taxon>
        <taxon>Halobacteriales</taxon>
        <taxon>Haloferacaceae</taxon>
        <taxon>Halobium</taxon>
    </lineage>
</organism>
<reference evidence="3 4" key="1">
    <citation type="journal article" date="2019" name="Int. J. Syst. Evol. Microbiol.">
        <title>The Global Catalogue of Microorganisms (GCM) 10K type strain sequencing project: providing services to taxonomists for standard genome sequencing and annotation.</title>
        <authorList>
            <consortium name="The Broad Institute Genomics Platform"/>
            <consortium name="The Broad Institute Genome Sequencing Center for Infectious Disease"/>
            <person name="Wu L."/>
            <person name="Ma J."/>
        </authorList>
    </citation>
    <scope>NUCLEOTIDE SEQUENCE [LARGE SCALE GENOMIC DNA]</scope>
    <source>
        <strain evidence="3 4">NBRC 111368</strain>
    </source>
</reference>
<feature type="region of interest" description="Disordered" evidence="1">
    <location>
        <begin position="111"/>
        <end position="134"/>
    </location>
</feature>
<accession>A0ABD5S2X3</accession>
<dbReference type="AlphaFoldDB" id="A0ABD5S2X3"/>
<name>A0ABD5S2X3_9EURY</name>
<keyword evidence="4" id="KW-1185">Reference proteome</keyword>
<dbReference type="Gene3D" id="3.10.129.10">
    <property type="entry name" value="Hotdog Thioesterase"/>
    <property type="match status" value="1"/>
</dbReference>
<dbReference type="InterPro" id="IPR002539">
    <property type="entry name" value="MaoC-like_dom"/>
</dbReference>
<feature type="compositionally biased region" description="Basic and acidic residues" evidence="1">
    <location>
        <begin position="111"/>
        <end position="129"/>
    </location>
</feature>
<dbReference type="InterPro" id="IPR029069">
    <property type="entry name" value="HotDog_dom_sf"/>
</dbReference>